<accession>A0A9W7LBL7</accession>
<keyword evidence="1" id="KW-0808">Transferase</keyword>
<dbReference type="OrthoDB" id="734129at2759"/>
<evidence type="ECO:0000313" key="6">
    <source>
        <dbReference type="Proteomes" id="UP001165065"/>
    </source>
</evidence>
<feature type="region of interest" description="Disordered" evidence="2">
    <location>
        <begin position="51"/>
        <end position="70"/>
    </location>
</feature>
<evidence type="ECO:0000313" key="5">
    <source>
        <dbReference type="EMBL" id="GMI44634.1"/>
    </source>
</evidence>
<dbReference type="GO" id="GO:0000506">
    <property type="term" value="C:glycosylphosphatidylinositol-N-acetylglucosaminyltransferase (GPI-GnT) complex"/>
    <property type="evidence" value="ECO:0007669"/>
    <property type="project" value="TreeGrafter"/>
</dbReference>
<dbReference type="EMBL" id="BRYA01001488">
    <property type="protein sequence ID" value="GMI44634.1"/>
    <property type="molecule type" value="Genomic_DNA"/>
</dbReference>
<evidence type="ECO:0000256" key="2">
    <source>
        <dbReference type="SAM" id="MobiDB-lite"/>
    </source>
</evidence>
<dbReference type="Pfam" id="PF00534">
    <property type="entry name" value="Glycos_transf_1"/>
    <property type="match status" value="1"/>
</dbReference>
<organism evidence="5 6">
    <name type="scientific">Triparma columacea</name>
    <dbReference type="NCBI Taxonomy" id="722753"/>
    <lineage>
        <taxon>Eukaryota</taxon>
        <taxon>Sar</taxon>
        <taxon>Stramenopiles</taxon>
        <taxon>Ochrophyta</taxon>
        <taxon>Bolidophyceae</taxon>
        <taxon>Parmales</taxon>
        <taxon>Triparmaceae</taxon>
        <taxon>Triparma</taxon>
    </lineage>
</organism>
<dbReference type="Pfam" id="PF13439">
    <property type="entry name" value="Glyco_transf_4"/>
    <property type="match status" value="1"/>
</dbReference>
<dbReference type="PANTHER" id="PTHR45871">
    <property type="entry name" value="N-ACETYLGLUCOSAMINYL-PHOSPHATIDYLINOSITOL BIOSYNTHETIC PROTEIN"/>
    <property type="match status" value="1"/>
</dbReference>
<keyword evidence="1" id="KW-0328">Glycosyltransferase</keyword>
<dbReference type="Gene3D" id="3.40.50.2000">
    <property type="entry name" value="Glycogen Phosphorylase B"/>
    <property type="match status" value="2"/>
</dbReference>
<dbReference type="GO" id="GO:0006506">
    <property type="term" value="P:GPI anchor biosynthetic process"/>
    <property type="evidence" value="ECO:0007669"/>
    <property type="project" value="TreeGrafter"/>
</dbReference>
<evidence type="ECO:0000259" key="3">
    <source>
        <dbReference type="Pfam" id="PF00534"/>
    </source>
</evidence>
<dbReference type="SUPFAM" id="SSF53756">
    <property type="entry name" value="UDP-Glycosyltransferase/glycogen phosphorylase"/>
    <property type="match status" value="1"/>
</dbReference>
<name>A0A9W7LBL7_9STRA</name>
<feature type="domain" description="Glycosyl transferase family 1" evidence="3">
    <location>
        <begin position="219"/>
        <end position="361"/>
    </location>
</feature>
<reference evidence="6" key="1">
    <citation type="journal article" date="2023" name="Commun. Biol.">
        <title>Genome analysis of Parmales, the sister group of diatoms, reveals the evolutionary specialization of diatoms from phago-mixotrophs to photoautotrophs.</title>
        <authorList>
            <person name="Ban H."/>
            <person name="Sato S."/>
            <person name="Yoshikawa S."/>
            <person name="Yamada K."/>
            <person name="Nakamura Y."/>
            <person name="Ichinomiya M."/>
            <person name="Sato N."/>
            <person name="Blanc-Mathieu R."/>
            <person name="Endo H."/>
            <person name="Kuwata A."/>
            <person name="Ogata H."/>
        </authorList>
    </citation>
    <scope>NUCLEOTIDE SEQUENCE [LARGE SCALE GENOMIC DNA]</scope>
</reference>
<sequence length="654" mass="71923">MNVLIVSDFTYPRLGGVEVHISHLASNLACNHHAVKSVTVLTRHDDIVGDRWSTDPQHKNDDNDDNDKNDDAVSKPVLYIYTPIPTMGAGTSLLNFSVSYAHFHDVIKRRHINIVHTHASTSVMSLEVSLYCRLLSIPMVHTEHSLFPLNDIATLNLSAAQSYLSGGRMQLTIGVSAVAAAGYSSRTGRGPDKVRVVKNAIDNEGWGRAREQSNSRVRVGTLSRLTYRKGTDLLVSVIPLVCSLFPDVDWVVGGSGKKETLVREAVEIHGLEDRVSFLGRVEQGDVKSVLGGVDVFLNTSLTESFCLSVLEAKASGCVVVTTDVGGVREVFDYPGGDQGVVYVDVCVREVVEGLRKAIELHNGLVEAGEREEVAERWRGSVMKSYGWARVASEVMDVYNEVIQARRSGPENLWDVFDEWGEARSFLDTVVAVGIGLVVWGVIKVWGWWKGVWVWEDPGLGEQGKDREGGGRGEGGVVAVPQEVITPDEVSDVSTPVSTKGGKYRGKGIRKKRWGRGKNARRRAKSEAESEDIVAVSREEEELKPHPKEFALSPLAKEWVSTREDKFPSLTTVSSSFSEDAASLVEPGESINLATSKDVEIRWDPRISSGSVGGSFISARGYRNPKPFWWKSLMPPGSCRDGMECKDEKCVFFHE</sequence>
<evidence type="ECO:0000256" key="1">
    <source>
        <dbReference type="ARBA" id="ARBA00022676"/>
    </source>
</evidence>
<dbReference type="InterPro" id="IPR028098">
    <property type="entry name" value="Glyco_trans_4-like_N"/>
</dbReference>
<comment type="caution">
    <text evidence="5">The sequence shown here is derived from an EMBL/GenBank/DDBJ whole genome shotgun (WGS) entry which is preliminary data.</text>
</comment>
<dbReference type="InterPro" id="IPR001296">
    <property type="entry name" value="Glyco_trans_1"/>
</dbReference>
<protein>
    <submittedName>
        <fullName evidence="5">Uncharacterized protein</fullName>
    </submittedName>
</protein>
<dbReference type="GO" id="GO:0017176">
    <property type="term" value="F:phosphatidylinositol N-acetylglucosaminyltransferase activity"/>
    <property type="evidence" value="ECO:0007669"/>
    <property type="project" value="TreeGrafter"/>
</dbReference>
<dbReference type="AlphaFoldDB" id="A0A9W7LBL7"/>
<dbReference type="Proteomes" id="UP001165065">
    <property type="component" value="Unassembled WGS sequence"/>
</dbReference>
<feature type="compositionally biased region" description="Basic and acidic residues" evidence="2">
    <location>
        <begin position="51"/>
        <end position="61"/>
    </location>
</feature>
<evidence type="ECO:0000259" key="4">
    <source>
        <dbReference type="Pfam" id="PF13439"/>
    </source>
</evidence>
<proteinExistence type="predicted"/>
<keyword evidence="6" id="KW-1185">Reference proteome</keyword>
<dbReference type="PANTHER" id="PTHR45871:SF1">
    <property type="entry name" value="PHOSPHATIDYLINOSITOL N-ACETYLGLUCOSAMINYLTRANSFERASE SUBUNIT A"/>
    <property type="match status" value="1"/>
</dbReference>
<gene>
    <name evidence="5" type="ORF">TrCOL_g210</name>
</gene>
<feature type="domain" description="Glycosyltransferase subfamily 4-like N-terminal" evidence="4">
    <location>
        <begin position="15"/>
        <end position="203"/>
    </location>
</feature>